<dbReference type="Proteomes" id="UP000469385">
    <property type="component" value="Unassembled WGS sequence"/>
</dbReference>
<accession>A0A6N8IT64</accession>
<comment type="caution">
    <text evidence="1">The sequence shown here is derived from an EMBL/GenBank/DDBJ whole genome shotgun (WGS) entry which is preliminary data.</text>
</comment>
<dbReference type="RefSeq" id="WP_157397744.1">
    <property type="nucleotide sequence ID" value="NZ_WSEL01000003.1"/>
</dbReference>
<evidence type="ECO:0000313" key="2">
    <source>
        <dbReference type="Proteomes" id="UP000469385"/>
    </source>
</evidence>
<proteinExistence type="predicted"/>
<reference evidence="1 2" key="1">
    <citation type="submission" date="2019-12" db="EMBL/GenBank/DDBJ databases">
        <authorList>
            <person name="Huq M.A."/>
        </authorList>
    </citation>
    <scope>NUCLEOTIDE SEQUENCE [LARGE SCALE GENOMIC DNA]</scope>
    <source>
        <strain evidence="1 2">MAH-25</strain>
    </source>
</reference>
<evidence type="ECO:0000313" key="1">
    <source>
        <dbReference type="EMBL" id="MVQ29775.1"/>
    </source>
</evidence>
<protein>
    <submittedName>
        <fullName evidence="1">Uncharacterized protein</fullName>
    </submittedName>
</protein>
<keyword evidence="2" id="KW-1185">Reference proteome</keyword>
<sequence length="192" mass="18608">MLASLTAVAFVAACGGGGGGGTTTSVAGSNVAMAVNATTGAVITQTFNGDPLVFASGINAGGMSIPGPATLTITDTGGNSQSFSISAAGGVTATGAMSYGSCKFTITASTIPGVVVGTTYTITTCNLEVTSSGTRIGDPATVDAIFDLGGFKASPRKKSILVRTDGTVAVLVGNSTINLPTVQLTVKTVSGT</sequence>
<gene>
    <name evidence="1" type="ORF">GON04_09970</name>
</gene>
<dbReference type="EMBL" id="WSEL01000003">
    <property type="protein sequence ID" value="MVQ29775.1"/>
    <property type="molecule type" value="Genomic_DNA"/>
</dbReference>
<name>A0A6N8IT64_9BURK</name>
<dbReference type="AlphaFoldDB" id="A0A6N8IT64"/>
<organism evidence="1 2">
    <name type="scientific">Ramlibacter pinisoli</name>
    <dbReference type="NCBI Taxonomy" id="2682844"/>
    <lineage>
        <taxon>Bacteria</taxon>
        <taxon>Pseudomonadati</taxon>
        <taxon>Pseudomonadota</taxon>
        <taxon>Betaproteobacteria</taxon>
        <taxon>Burkholderiales</taxon>
        <taxon>Comamonadaceae</taxon>
        <taxon>Ramlibacter</taxon>
    </lineage>
</organism>